<dbReference type="Pfam" id="PF08282">
    <property type="entry name" value="Hydrolase_3"/>
    <property type="match status" value="1"/>
</dbReference>
<evidence type="ECO:0000313" key="1">
    <source>
        <dbReference type="EMBL" id="KAB8139359.1"/>
    </source>
</evidence>
<name>A0A7C8GW07_9BACI</name>
<dbReference type="PROSITE" id="PS01229">
    <property type="entry name" value="COF_2"/>
    <property type="match status" value="1"/>
</dbReference>
<dbReference type="NCBIfam" id="TIGR00099">
    <property type="entry name" value="Cof-subfamily"/>
    <property type="match status" value="1"/>
</dbReference>
<dbReference type="InterPro" id="IPR006379">
    <property type="entry name" value="HAD-SF_hydro_IIB"/>
</dbReference>
<proteinExistence type="predicted"/>
<keyword evidence="2" id="KW-1185">Reference proteome</keyword>
<gene>
    <name evidence="1" type="ORF">F9U64_00765</name>
</gene>
<protein>
    <submittedName>
        <fullName evidence="1">HAD family phosphatase</fullName>
    </submittedName>
</protein>
<dbReference type="SUPFAM" id="SSF56784">
    <property type="entry name" value="HAD-like"/>
    <property type="match status" value="1"/>
</dbReference>
<dbReference type="Gene3D" id="3.40.50.1000">
    <property type="entry name" value="HAD superfamily/HAD-like"/>
    <property type="match status" value="1"/>
</dbReference>
<dbReference type="PANTHER" id="PTHR10000:SF55">
    <property type="entry name" value="5-AMINO-6-(5-PHOSPHO-D-RIBITYLAMINO)URACIL PHOSPHATASE YCSE"/>
    <property type="match status" value="1"/>
</dbReference>
<organism evidence="1 2">
    <name type="scientific">Gracilibacillus oryzae</name>
    <dbReference type="NCBI Taxonomy" id="1672701"/>
    <lineage>
        <taxon>Bacteria</taxon>
        <taxon>Bacillati</taxon>
        <taxon>Bacillota</taxon>
        <taxon>Bacilli</taxon>
        <taxon>Bacillales</taxon>
        <taxon>Bacillaceae</taxon>
        <taxon>Gracilibacillus</taxon>
    </lineage>
</organism>
<dbReference type="GO" id="GO:0016791">
    <property type="term" value="F:phosphatase activity"/>
    <property type="evidence" value="ECO:0007669"/>
    <property type="project" value="TreeGrafter"/>
</dbReference>
<dbReference type="PANTHER" id="PTHR10000">
    <property type="entry name" value="PHOSPHOSERINE PHOSPHATASE"/>
    <property type="match status" value="1"/>
</dbReference>
<dbReference type="GO" id="GO:0000287">
    <property type="term" value="F:magnesium ion binding"/>
    <property type="evidence" value="ECO:0007669"/>
    <property type="project" value="TreeGrafter"/>
</dbReference>
<dbReference type="CDD" id="cd07516">
    <property type="entry name" value="HAD_Pase"/>
    <property type="match status" value="1"/>
</dbReference>
<dbReference type="SFLD" id="SFLDS00003">
    <property type="entry name" value="Haloacid_Dehalogenase"/>
    <property type="match status" value="1"/>
</dbReference>
<dbReference type="InterPro" id="IPR000150">
    <property type="entry name" value="Cof"/>
</dbReference>
<dbReference type="PROSITE" id="PS01228">
    <property type="entry name" value="COF_1"/>
    <property type="match status" value="1"/>
</dbReference>
<reference evidence="1 2" key="1">
    <citation type="submission" date="2019-10" db="EMBL/GenBank/DDBJ databases">
        <title>Gracilibacillus sp. nov. isolated from rice seeds.</title>
        <authorList>
            <person name="He S."/>
        </authorList>
    </citation>
    <scope>NUCLEOTIDE SEQUENCE [LARGE SCALE GENOMIC DNA]</scope>
    <source>
        <strain evidence="1 2">TD8</strain>
    </source>
</reference>
<dbReference type="NCBIfam" id="TIGR01484">
    <property type="entry name" value="HAD-SF-IIB"/>
    <property type="match status" value="1"/>
</dbReference>
<dbReference type="EMBL" id="WEID01000004">
    <property type="protein sequence ID" value="KAB8139359.1"/>
    <property type="molecule type" value="Genomic_DNA"/>
</dbReference>
<comment type="caution">
    <text evidence="1">The sequence shown here is derived from an EMBL/GenBank/DDBJ whole genome shotgun (WGS) entry which is preliminary data.</text>
</comment>
<dbReference type="Proteomes" id="UP000480246">
    <property type="component" value="Unassembled WGS sequence"/>
</dbReference>
<dbReference type="AlphaFoldDB" id="A0A7C8GW07"/>
<dbReference type="OrthoDB" id="9806027at2"/>
<dbReference type="InterPro" id="IPR036412">
    <property type="entry name" value="HAD-like_sf"/>
</dbReference>
<dbReference type="SFLD" id="SFLDG01140">
    <property type="entry name" value="C2.B:_Phosphomannomutase_and_P"/>
    <property type="match status" value="1"/>
</dbReference>
<evidence type="ECO:0000313" key="2">
    <source>
        <dbReference type="Proteomes" id="UP000480246"/>
    </source>
</evidence>
<sequence>MKLIATDLDGTLLNQNHEISEENKKALQLAKESGVEVVVATGRSYSAAKFPLMNAGLDFPIICLNGAKIYDKDDQLIRSAPLDKQTCRKIQQVCQQNNMYFEVFTNKATYSESREKFLEVMIDIMESAYPGSSREDLKVQAANRFQQERIETIHDFDALFDREDIEVYKILAFSLLDNTLDQVKSTLENEQYLTITSSGLSNLEFNHPDAQKGIAVKTFAKKYDIKMENVMAIGDNFNDVSMIEAAGFGVAMGNANEKIKTLADYTTKANHEDGVAFAVREFLNK</sequence>
<dbReference type="RefSeq" id="WP_153400866.1">
    <property type="nucleotide sequence ID" value="NZ_ML762424.1"/>
</dbReference>
<accession>A0A7C8GW07</accession>
<dbReference type="InterPro" id="IPR023214">
    <property type="entry name" value="HAD_sf"/>
</dbReference>
<dbReference type="Gene3D" id="3.30.1240.10">
    <property type="match status" value="1"/>
</dbReference>
<dbReference type="SFLD" id="SFLDG01144">
    <property type="entry name" value="C2.B.4:_PGP_Like"/>
    <property type="match status" value="1"/>
</dbReference>
<dbReference type="GO" id="GO:0005829">
    <property type="term" value="C:cytosol"/>
    <property type="evidence" value="ECO:0007669"/>
    <property type="project" value="TreeGrafter"/>
</dbReference>